<dbReference type="Pfam" id="PF13577">
    <property type="entry name" value="SnoaL_4"/>
    <property type="match status" value="1"/>
</dbReference>
<comment type="caution">
    <text evidence="2">The sequence shown here is derived from an EMBL/GenBank/DDBJ whole genome shotgun (WGS) entry which is preliminary data.</text>
</comment>
<organism evidence="2 3">
    <name type="scientific">Endozoicomonas lisbonensis</name>
    <dbReference type="NCBI Taxonomy" id="3120522"/>
    <lineage>
        <taxon>Bacteria</taxon>
        <taxon>Pseudomonadati</taxon>
        <taxon>Pseudomonadota</taxon>
        <taxon>Gammaproteobacteria</taxon>
        <taxon>Oceanospirillales</taxon>
        <taxon>Endozoicomonadaceae</taxon>
        <taxon>Endozoicomonas</taxon>
    </lineage>
</organism>
<evidence type="ECO:0000259" key="1">
    <source>
        <dbReference type="Pfam" id="PF13577"/>
    </source>
</evidence>
<keyword evidence="3" id="KW-1185">Reference proteome</keyword>
<gene>
    <name evidence="2" type="ORF">V5J35_003528</name>
</gene>
<dbReference type="EMBL" id="JBEWTB010000002">
    <property type="protein sequence ID" value="MET4758336.1"/>
    <property type="molecule type" value="Genomic_DNA"/>
</dbReference>
<dbReference type="RefSeq" id="WP_354008429.1">
    <property type="nucleotide sequence ID" value="NZ_JBEWTA010000001.1"/>
</dbReference>
<feature type="domain" description="SnoaL-like" evidence="1">
    <location>
        <begin position="9"/>
        <end position="132"/>
    </location>
</feature>
<dbReference type="Gene3D" id="3.10.450.50">
    <property type="match status" value="1"/>
</dbReference>
<dbReference type="InterPro" id="IPR037401">
    <property type="entry name" value="SnoaL-like"/>
</dbReference>
<sequence length="154" mass="17923">MSLEQRIEKLEHLEAIRQLKHRYLNSCDLKDVEAIRQCFAGGEVLIDYGAIGTFSHRDDFIEVFQKMACHVHVIDLHHGANPEIELDGEEASGRWALYYFTIDGRTGASQQLGGFYQDRYRRVDGQWLIVETKFLPHSLKRMPAAEEQQQELFR</sequence>
<accession>A0ABV2SKN7</accession>
<proteinExistence type="predicted"/>
<protein>
    <recommendedName>
        <fullName evidence="1">SnoaL-like domain-containing protein</fullName>
    </recommendedName>
</protein>
<evidence type="ECO:0000313" key="2">
    <source>
        <dbReference type="EMBL" id="MET4758336.1"/>
    </source>
</evidence>
<dbReference type="InterPro" id="IPR032710">
    <property type="entry name" value="NTF2-like_dom_sf"/>
</dbReference>
<name>A0ABV2SKN7_9GAMM</name>
<dbReference type="CDD" id="cd00531">
    <property type="entry name" value="NTF2_like"/>
    <property type="match status" value="1"/>
</dbReference>
<reference evidence="2 3" key="1">
    <citation type="submission" date="2024-06" db="EMBL/GenBank/DDBJ databases">
        <title>Genomic Encyclopedia of Type Strains, Phase V (KMG-V): Genome sequencing to study the core and pangenomes of soil and plant-associated prokaryotes.</title>
        <authorList>
            <person name="Whitman W."/>
        </authorList>
    </citation>
    <scope>NUCLEOTIDE SEQUENCE [LARGE SCALE GENOMIC DNA]</scope>
    <source>
        <strain evidence="2 3">NE40</strain>
    </source>
</reference>
<evidence type="ECO:0000313" key="3">
    <source>
        <dbReference type="Proteomes" id="UP001549366"/>
    </source>
</evidence>
<dbReference type="SUPFAM" id="SSF54427">
    <property type="entry name" value="NTF2-like"/>
    <property type="match status" value="1"/>
</dbReference>
<dbReference type="Proteomes" id="UP001549366">
    <property type="component" value="Unassembled WGS sequence"/>
</dbReference>